<name>A0A3N2RND2_LYSEN</name>
<evidence type="ECO:0000256" key="1">
    <source>
        <dbReference type="SAM" id="MobiDB-lite"/>
    </source>
</evidence>
<comment type="caution">
    <text evidence="2">The sequence shown here is derived from an EMBL/GenBank/DDBJ whole genome shotgun (WGS) entry which is preliminary data.</text>
</comment>
<protein>
    <submittedName>
        <fullName evidence="2">Uncharacterized protein</fullName>
    </submittedName>
</protein>
<dbReference type="Proteomes" id="UP000275910">
    <property type="component" value="Unassembled WGS sequence"/>
</dbReference>
<sequence length="71" mass="7807">MRGNDGRRVSSRSRQAVIPAKAGIQRLQTAASVTPWIPACAGMTAGEFRRASDKPSSPRRRGSRDFRVLPR</sequence>
<proteinExistence type="predicted"/>
<organism evidence="2 3">
    <name type="scientific">Lysobacter enzymogenes</name>
    <dbReference type="NCBI Taxonomy" id="69"/>
    <lineage>
        <taxon>Bacteria</taxon>
        <taxon>Pseudomonadati</taxon>
        <taxon>Pseudomonadota</taxon>
        <taxon>Gammaproteobacteria</taxon>
        <taxon>Lysobacterales</taxon>
        <taxon>Lysobacteraceae</taxon>
        <taxon>Lysobacter</taxon>
    </lineage>
</organism>
<evidence type="ECO:0000313" key="3">
    <source>
        <dbReference type="Proteomes" id="UP000275910"/>
    </source>
</evidence>
<feature type="region of interest" description="Disordered" evidence="1">
    <location>
        <begin position="48"/>
        <end position="71"/>
    </location>
</feature>
<evidence type="ECO:0000313" key="2">
    <source>
        <dbReference type="EMBL" id="ROU08914.1"/>
    </source>
</evidence>
<gene>
    <name evidence="2" type="ORF">D9T17_02165</name>
</gene>
<dbReference type="AlphaFoldDB" id="A0A3N2RND2"/>
<reference evidence="2 3" key="1">
    <citation type="submission" date="2018-10" db="EMBL/GenBank/DDBJ databases">
        <title>The genome of Lysobacter enzymogenes OH11.</title>
        <authorList>
            <person name="Liu F."/>
            <person name="Zhao Y."/>
            <person name="Qian G."/>
            <person name="Chen Y."/>
            <person name="Xu H."/>
        </authorList>
    </citation>
    <scope>NUCLEOTIDE SEQUENCE [LARGE SCALE GENOMIC DNA]</scope>
    <source>
        <strain evidence="2 3">OH11</strain>
    </source>
</reference>
<dbReference type="EMBL" id="RCTY01000006">
    <property type="protein sequence ID" value="ROU08914.1"/>
    <property type="molecule type" value="Genomic_DNA"/>
</dbReference>
<accession>A0A3N2RND2</accession>